<evidence type="ECO:0008006" key="6">
    <source>
        <dbReference type="Google" id="ProtNLM"/>
    </source>
</evidence>
<evidence type="ECO:0000259" key="3">
    <source>
        <dbReference type="Pfam" id="PF17853"/>
    </source>
</evidence>
<dbReference type="InterPro" id="IPR025736">
    <property type="entry name" value="PucR_C-HTH_dom"/>
</dbReference>
<dbReference type="Pfam" id="PF13556">
    <property type="entry name" value="HTH_30"/>
    <property type="match status" value="1"/>
</dbReference>
<comment type="similarity">
    <text evidence="1">Belongs to the CdaR family.</text>
</comment>
<dbReference type="RefSeq" id="WP_184964488.1">
    <property type="nucleotide sequence ID" value="NZ_JACHIN010000006.1"/>
</dbReference>
<dbReference type="PANTHER" id="PTHR33744:SF17">
    <property type="entry name" value="CONSERVED PROTEIN"/>
    <property type="match status" value="1"/>
</dbReference>
<sequence length="400" mass="43333">MVSELQRLVDSLGARLGRSVAIDDPGIRLLAYNSHTGRIDGARLESILRRSVSPELVGHVHGSGALTAAGLFTVPSRPDLGFDVARVGMPVRYEGALLGFLWLLLSDGPVTDAQAAAVRQAADSAALTLHRDFLMGELSRGRERELVRDLISADAELRAEAARWLIEEELAAAGPVRVLVATVGPESGQPLGEQDRLALAVGLEQARHRLPPRSALHLERPDHGILVWVQQVPARAEVEDLAGVVHGRVVRESGKECWIGIGESCPGLAQAHESYGEAKRAADVARIVKVLGPVVWRAELGVYGLLAELPAERLGHDLHPGVRRLLEHDAGKDALATTVEKFLDNAGDVKRTAAELRIHRASLYYRLRKAEEVARIDLSSGDDRLTLHLGFKVARLIGLR</sequence>
<evidence type="ECO:0000313" key="5">
    <source>
        <dbReference type="Proteomes" id="UP000568380"/>
    </source>
</evidence>
<evidence type="ECO:0000259" key="2">
    <source>
        <dbReference type="Pfam" id="PF13556"/>
    </source>
</evidence>
<dbReference type="EMBL" id="JACHIN010000006">
    <property type="protein sequence ID" value="MBB5079107.1"/>
    <property type="molecule type" value="Genomic_DNA"/>
</dbReference>
<proteinExistence type="inferred from homology"/>
<dbReference type="Proteomes" id="UP000568380">
    <property type="component" value="Unassembled WGS sequence"/>
</dbReference>
<organism evidence="4 5">
    <name type="scientific">Nonomuraea endophytica</name>
    <dbReference type="NCBI Taxonomy" id="714136"/>
    <lineage>
        <taxon>Bacteria</taxon>
        <taxon>Bacillati</taxon>
        <taxon>Actinomycetota</taxon>
        <taxon>Actinomycetes</taxon>
        <taxon>Streptosporangiales</taxon>
        <taxon>Streptosporangiaceae</taxon>
        <taxon>Nonomuraea</taxon>
    </lineage>
</organism>
<dbReference type="AlphaFoldDB" id="A0A7W8EHZ1"/>
<dbReference type="InterPro" id="IPR041522">
    <property type="entry name" value="CdaR_GGDEF"/>
</dbReference>
<dbReference type="InterPro" id="IPR051448">
    <property type="entry name" value="CdaR-like_regulators"/>
</dbReference>
<gene>
    <name evidence="4" type="ORF">HNR40_004593</name>
</gene>
<keyword evidence="5" id="KW-1185">Reference proteome</keyword>
<dbReference type="Gene3D" id="1.10.10.2840">
    <property type="entry name" value="PucR C-terminal helix-turn-helix domain"/>
    <property type="match status" value="1"/>
</dbReference>
<feature type="domain" description="CdaR GGDEF-like" evidence="3">
    <location>
        <begin position="170"/>
        <end position="284"/>
    </location>
</feature>
<evidence type="ECO:0000256" key="1">
    <source>
        <dbReference type="ARBA" id="ARBA00006754"/>
    </source>
</evidence>
<dbReference type="Pfam" id="PF17853">
    <property type="entry name" value="GGDEF_2"/>
    <property type="match status" value="1"/>
</dbReference>
<comment type="caution">
    <text evidence="4">The sequence shown here is derived from an EMBL/GenBank/DDBJ whole genome shotgun (WGS) entry which is preliminary data.</text>
</comment>
<accession>A0A7W8EHZ1</accession>
<protein>
    <recommendedName>
        <fullName evidence="6">CdaR family transcriptional regulator</fullName>
    </recommendedName>
</protein>
<name>A0A7W8EHZ1_9ACTN</name>
<reference evidence="4 5" key="1">
    <citation type="submission" date="2020-08" db="EMBL/GenBank/DDBJ databases">
        <title>Genomic Encyclopedia of Type Strains, Phase IV (KMG-IV): sequencing the most valuable type-strain genomes for metagenomic binning, comparative biology and taxonomic classification.</title>
        <authorList>
            <person name="Goeker M."/>
        </authorList>
    </citation>
    <scope>NUCLEOTIDE SEQUENCE [LARGE SCALE GENOMIC DNA]</scope>
    <source>
        <strain evidence="4 5">DSM 45385</strain>
    </source>
</reference>
<dbReference type="PANTHER" id="PTHR33744">
    <property type="entry name" value="CARBOHYDRATE DIACID REGULATOR"/>
    <property type="match status" value="1"/>
</dbReference>
<feature type="domain" description="PucR C-terminal helix-turn-helix" evidence="2">
    <location>
        <begin position="335"/>
        <end position="392"/>
    </location>
</feature>
<dbReference type="InterPro" id="IPR042070">
    <property type="entry name" value="PucR_C-HTH_sf"/>
</dbReference>
<evidence type="ECO:0000313" key="4">
    <source>
        <dbReference type="EMBL" id="MBB5079107.1"/>
    </source>
</evidence>